<name>A0A1I8IKV0_9PLAT</name>
<protein>
    <submittedName>
        <fullName evidence="7">RPA_interact_N domain-containing protein</fullName>
    </submittedName>
</protein>
<reference evidence="7" key="1">
    <citation type="submission" date="2016-11" db="UniProtKB">
        <authorList>
            <consortium name="WormBaseParasite"/>
        </authorList>
    </citation>
    <scope>IDENTIFICATION</scope>
</reference>
<comment type="subcellular location">
    <subcellularLocation>
        <location evidence="1">Nucleus</location>
    </subcellularLocation>
</comment>
<evidence type="ECO:0000256" key="2">
    <source>
        <dbReference type="ARBA" id="ARBA00022723"/>
    </source>
</evidence>
<dbReference type="Pfam" id="PF14766">
    <property type="entry name" value="RPA_interact_N"/>
    <property type="match status" value="1"/>
</dbReference>
<evidence type="ECO:0000256" key="4">
    <source>
        <dbReference type="ARBA" id="ARBA00022833"/>
    </source>
</evidence>
<evidence type="ECO:0000256" key="3">
    <source>
        <dbReference type="ARBA" id="ARBA00022771"/>
    </source>
</evidence>
<organism evidence="6 7">
    <name type="scientific">Macrostomum lignano</name>
    <dbReference type="NCBI Taxonomy" id="282301"/>
    <lineage>
        <taxon>Eukaryota</taxon>
        <taxon>Metazoa</taxon>
        <taxon>Spiralia</taxon>
        <taxon>Lophotrochozoa</taxon>
        <taxon>Platyhelminthes</taxon>
        <taxon>Rhabditophora</taxon>
        <taxon>Macrostomorpha</taxon>
        <taxon>Macrostomida</taxon>
        <taxon>Macrostomidae</taxon>
        <taxon>Macrostomum</taxon>
    </lineage>
</organism>
<dbReference type="GO" id="GO:0008270">
    <property type="term" value="F:zinc ion binding"/>
    <property type="evidence" value="ECO:0007669"/>
    <property type="project" value="UniProtKB-KW"/>
</dbReference>
<dbReference type="PANTHER" id="PTHR31742">
    <property type="entry name" value="RPA-INTERACTING PROTEIN RPAIN"/>
    <property type="match status" value="1"/>
</dbReference>
<evidence type="ECO:0000256" key="5">
    <source>
        <dbReference type="ARBA" id="ARBA00023242"/>
    </source>
</evidence>
<dbReference type="Pfam" id="PF14768">
    <property type="entry name" value="RPA_interact_C"/>
    <property type="match status" value="1"/>
</dbReference>
<proteinExistence type="predicted"/>
<keyword evidence="5" id="KW-0539">Nucleus</keyword>
<dbReference type="InterPro" id="IPR028159">
    <property type="entry name" value="RPA_interact_C_dom"/>
</dbReference>
<dbReference type="WBParaSite" id="maker-uti_cns_0013447-snap-gene-0.3-mRNA-1">
    <property type="protein sequence ID" value="maker-uti_cns_0013447-snap-gene-0.3-mRNA-1"/>
    <property type="gene ID" value="maker-uti_cns_0013447-snap-gene-0.3"/>
</dbReference>
<keyword evidence="4" id="KW-0862">Zinc</keyword>
<evidence type="ECO:0000256" key="1">
    <source>
        <dbReference type="ARBA" id="ARBA00004123"/>
    </source>
</evidence>
<accession>A0A1I8IKV0</accession>
<dbReference type="GO" id="GO:0005634">
    <property type="term" value="C:nucleus"/>
    <property type="evidence" value="ECO:0007669"/>
    <property type="project" value="UniProtKB-SubCell"/>
</dbReference>
<keyword evidence="6" id="KW-1185">Reference proteome</keyword>
<dbReference type="InterPro" id="IPR028158">
    <property type="entry name" value="RPA_interact_N_dom"/>
</dbReference>
<dbReference type="GO" id="GO:0006606">
    <property type="term" value="P:protein import into nucleus"/>
    <property type="evidence" value="ECO:0007669"/>
    <property type="project" value="TreeGrafter"/>
</dbReference>
<keyword evidence="2" id="KW-0479">Metal-binding</keyword>
<dbReference type="Proteomes" id="UP000095280">
    <property type="component" value="Unplaced"/>
</dbReference>
<evidence type="ECO:0000313" key="7">
    <source>
        <dbReference type="WBParaSite" id="maker-uti_cns_0013447-snap-gene-0.3-mRNA-1"/>
    </source>
</evidence>
<keyword evidence="3" id="KW-0863">Zinc-finger</keyword>
<dbReference type="PANTHER" id="PTHR31742:SF1">
    <property type="entry name" value="RPA-INTERACTING PROTEIN"/>
    <property type="match status" value="1"/>
</dbReference>
<dbReference type="InterPro" id="IPR028156">
    <property type="entry name" value="RIP"/>
</dbReference>
<evidence type="ECO:0000313" key="6">
    <source>
        <dbReference type="Proteomes" id="UP000095280"/>
    </source>
</evidence>
<dbReference type="AlphaFoldDB" id="A0A1I8IKV0"/>
<sequence length="217" mass="23441">MQMSGTSPRSPAPAPSSPLGRQHQQLYDRARHRSPWKSGFRRRCLEEMRRRRSDFLMRVRQADEDGAAAASDDYDVRGELEQLLDAEIGGGGGGFEWMDSDELLEIEAAMRRELSQCGCVCPACRCGQLRILSTAAGRRLVCDCGLLVRLPASCCGDGIGSDPGLTLGDLRESLLDCASAHASLCTEDTAVLVVDDGQGGDSLIVSCDHCQFCCALI</sequence>